<protein>
    <recommendedName>
        <fullName evidence="4">UDP-glucose 4-epimerase</fullName>
        <ecNumber evidence="3">5.1.3.2</ecNumber>
    </recommendedName>
    <alternativeName>
        <fullName evidence="8">Galactowaldenase</fullName>
    </alternativeName>
    <alternativeName>
        <fullName evidence="7">UDP-galactose 4-epimerase</fullName>
    </alternativeName>
</protein>
<keyword evidence="5" id="KW-0448">Lipopolysaccharide biosynthesis</keyword>
<accession>A0ABT0FCW5</accession>
<evidence type="ECO:0000256" key="6">
    <source>
        <dbReference type="ARBA" id="ARBA00023235"/>
    </source>
</evidence>
<dbReference type="CDD" id="cd05237">
    <property type="entry name" value="UDP_invert_4-6DH_SDR_e"/>
    <property type="match status" value="1"/>
</dbReference>
<proteinExistence type="inferred from homology"/>
<dbReference type="PANTHER" id="PTHR43318">
    <property type="entry name" value="UDP-N-ACETYLGLUCOSAMINE 4,6-DEHYDRATASE"/>
    <property type="match status" value="1"/>
</dbReference>
<evidence type="ECO:0000259" key="10">
    <source>
        <dbReference type="Pfam" id="PF08485"/>
    </source>
</evidence>
<dbReference type="Pfam" id="PF08485">
    <property type="entry name" value="Polysacc_syn_2C"/>
    <property type="match status" value="1"/>
</dbReference>
<dbReference type="SUPFAM" id="SSF51735">
    <property type="entry name" value="NAD(P)-binding Rossmann-fold domains"/>
    <property type="match status" value="1"/>
</dbReference>
<sequence>MSESYDGARVLVTGGTGSFGHTVARKLLARDVSEIRIFSRDEAKQDLMRHEINDSRLRFYVGDVRDYDSVDRATRDVDFVFHAAALKQVPSCEFFPMEAVRTNVHGSENVVRAADRNGVRSVVALSTDKAVYPVNAMGMSKALMEKVAQSHGLNNPNTDTTVSCVRYGNVMYSRGSVIPLFIRQIKAGNNITVTNPEMTRFMMSLAHSVDLVEFAFRNAQQGDLFVRKAKATSIGILAQAVLNLFRSEATVEVIGTRHAEKLSEALATREELSRARDMGDYFRVQADNRDLNYSVYFEEGDVAQSRFEDYDSHTVQQMSVGEVEELLLTLPEVRAELRQAGIPETSATNS</sequence>
<evidence type="ECO:0000256" key="5">
    <source>
        <dbReference type="ARBA" id="ARBA00022985"/>
    </source>
</evidence>
<organism evidence="11 12">
    <name type="scientific">Microbacterium croceum</name>
    <dbReference type="NCBI Taxonomy" id="2851645"/>
    <lineage>
        <taxon>Bacteria</taxon>
        <taxon>Bacillati</taxon>
        <taxon>Actinomycetota</taxon>
        <taxon>Actinomycetes</taxon>
        <taxon>Micrococcales</taxon>
        <taxon>Microbacteriaceae</taxon>
        <taxon>Microbacterium</taxon>
    </lineage>
</organism>
<evidence type="ECO:0000256" key="8">
    <source>
        <dbReference type="ARBA" id="ARBA00033067"/>
    </source>
</evidence>
<dbReference type="PANTHER" id="PTHR43318:SF2">
    <property type="entry name" value="UDP-N-ACETYLGLUCOSAMINE 4,6-DEHYDRATASE (INVERTING)"/>
    <property type="match status" value="1"/>
</dbReference>
<evidence type="ECO:0000256" key="2">
    <source>
        <dbReference type="ARBA" id="ARBA00007430"/>
    </source>
</evidence>
<dbReference type="EC" id="5.1.3.2" evidence="3"/>
<name>A0ABT0FCW5_9MICO</name>
<dbReference type="Gene3D" id="3.40.50.720">
    <property type="entry name" value="NAD(P)-binding Rossmann-like Domain"/>
    <property type="match status" value="1"/>
</dbReference>
<dbReference type="EMBL" id="JAHWXN010000001">
    <property type="protein sequence ID" value="MCK2035908.1"/>
    <property type="molecule type" value="Genomic_DNA"/>
</dbReference>
<evidence type="ECO:0000313" key="11">
    <source>
        <dbReference type="EMBL" id="MCK2035908.1"/>
    </source>
</evidence>
<evidence type="ECO:0000256" key="1">
    <source>
        <dbReference type="ARBA" id="ARBA00000083"/>
    </source>
</evidence>
<comment type="similarity">
    <text evidence="2">Belongs to the polysaccharide synthase family.</text>
</comment>
<evidence type="ECO:0000256" key="3">
    <source>
        <dbReference type="ARBA" id="ARBA00013189"/>
    </source>
</evidence>
<keyword evidence="12" id="KW-1185">Reference proteome</keyword>
<evidence type="ECO:0000313" key="12">
    <source>
        <dbReference type="Proteomes" id="UP001300096"/>
    </source>
</evidence>
<keyword evidence="6" id="KW-0413">Isomerase</keyword>
<comment type="caution">
    <text evidence="11">The sequence shown here is derived from an EMBL/GenBank/DDBJ whole genome shotgun (WGS) entry which is preliminary data.</text>
</comment>
<dbReference type="Proteomes" id="UP001300096">
    <property type="component" value="Unassembled WGS sequence"/>
</dbReference>
<gene>
    <name evidence="11" type="ORF">KZC51_07145</name>
</gene>
<comment type="catalytic activity">
    <reaction evidence="1">
        <text>UDP-alpha-D-glucose = UDP-alpha-D-galactose</text>
        <dbReference type="Rhea" id="RHEA:22168"/>
        <dbReference type="ChEBI" id="CHEBI:58885"/>
        <dbReference type="ChEBI" id="CHEBI:66914"/>
        <dbReference type="EC" id="5.1.3.2"/>
    </reaction>
</comment>
<evidence type="ECO:0000256" key="7">
    <source>
        <dbReference type="ARBA" id="ARBA00031367"/>
    </source>
</evidence>
<dbReference type="RefSeq" id="WP_247629307.1">
    <property type="nucleotide sequence ID" value="NZ_JAHWXN010000001.1"/>
</dbReference>
<dbReference type="Pfam" id="PF02719">
    <property type="entry name" value="Polysacc_synt_2"/>
    <property type="match status" value="1"/>
</dbReference>
<reference evidence="11 12" key="1">
    <citation type="submission" date="2021-06" db="EMBL/GenBank/DDBJ databases">
        <title>Genome-based taxonomic framework of Microbacterium strains isolated from marine environment, the description of four new species and reclassification of four preexisting species.</title>
        <authorList>
            <person name="Lee S.D."/>
            <person name="Kim S.-M."/>
            <person name="Byeon Y.-S."/>
            <person name="Yang H.L."/>
            <person name="Kim I.S."/>
        </authorList>
    </citation>
    <scope>NUCLEOTIDE SEQUENCE [LARGE SCALE GENOMIC DNA]</scope>
    <source>
        <strain evidence="11 12">SSW1-49</strain>
    </source>
</reference>
<dbReference type="InterPro" id="IPR051203">
    <property type="entry name" value="Polysaccharide_Synthase-Rel"/>
</dbReference>
<feature type="domain" description="Polysaccharide biosynthesis protein CapD-like" evidence="9">
    <location>
        <begin position="10"/>
        <end position="285"/>
    </location>
</feature>
<evidence type="ECO:0000259" key="9">
    <source>
        <dbReference type="Pfam" id="PF02719"/>
    </source>
</evidence>
<feature type="domain" description="UDP-glucose 4-epimerase CapD C-terminal" evidence="10">
    <location>
        <begin position="287"/>
        <end position="334"/>
    </location>
</feature>
<dbReference type="InterPro" id="IPR036291">
    <property type="entry name" value="NAD(P)-bd_dom_sf"/>
</dbReference>
<evidence type="ECO:0000256" key="4">
    <source>
        <dbReference type="ARBA" id="ARBA00018569"/>
    </source>
</evidence>
<dbReference type="InterPro" id="IPR013692">
    <property type="entry name" value="CapD_C"/>
</dbReference>
<dbReference type="InterPro" id="IPR003869">
    <property type="entry name" value="Polysac_CapD-like"/>
</dbReference>